<dbReference type="Pfam" id="PF21983">
    <property type="entry name" value="NikA-like"/>
    <property type="match status" value="1"/>
</dbReference>
<keyword evidence="2" id="KW-1185">Reference proteome</keyword>
<gene>
    <name evidence="1" type="ORF">SAMN06269173_1166</name>
</gene>
<dbReference type="RefSeq" id="WP_089334235.1">
    <property type="nucleotide sequence ID" value="NZ_FZNS01000016.1"/>
</dbReference>
<organism evidence="1 2">
    <name type="scientific">Hymenobacter mucosus</name>
    <dbReference type="NCBI Taxonomy" id="1411120"/>
    <lineage>
        <taxon>Bacteria</taxon>
        <taxon>Pseudomonadati</taxon>
        <taxon>Bacteroidota</taxon>
        <taxon>Cytophagia</taxon>
        <taxon>Cytophagales</taxon>
        <taxon>Hymenobacteraceae</taxon>
        <taxon>Hymenobacter</taxon>
    </lineage>
</organism>
<reference evidence="2" key="1">
    <citation type="submission" date="2017-06" db="EMBL/GenBank/DDBJ databases">
        <authorList>
            <person name="Varghese N."/>
            <person name="Submissions S."/>
        </authorList>
    </citation>
    <scope>NUCLEOTIDE SEQUENCE [LARGE SCALE GENOMIC DNA]</scope>
    <source>
        <strain evidence="2">DSM 28041</strain>
    </source>
</reference>
<dbReference type="AlphaFoldDB" id="A0A239AW80"/>
<name>A0A239AW80_9BACT</name>
<dbReference type="Proteomes" id="UP000198310">
    <property type="component" value="Unassembled WGS sequence"/>
</dbReference>
<accession>A0A239AW80</accession>
<dbReference type="EMBL" id="FZNS01000016">
    <property type="protein sequence ID" value="SNR99965.1"/>
    <property type="molecule type" value="Genomic_DNA"/>
</dbReference>
<proteinExistence type="predicted"/>
<sequence>MTNEATREPVEPNRDQQINFRVTEQEKNKIIANAKAAGYKKYSDYLRTLGVQGEVKEVMPPELRRQLVGIGTNLNQIARRVQSSTLFNTDEAHLKQALAIIRSYLK</sequence>
<evidence type="ECO:0000313" key="2">
    <source>
        <dbReference type="Proteomes" id="UP000198310"/>
    </source>
</evidence>
<evidence type="ECO:0000313" key="1">
    <source>
        <dbReference type="EMBL" id="SNR99965.1"/>
    </source>
</evidence>
<protein>
    <submittedName>
        <fullName evidence="1">Mobilisation protein (MobC)</fullName>
    </submittedName>
</protein>
<dbReference type="InterPro" id="IPR053842">
    <property type="entry name" value="NikA-like"/>
</dbReference>